<protein>
    <submittedName>
        <fullName evidence="1">Uncharacterized protein</fullName>
    </submittedName>
</protein>
<accession>A0A8S5RD10</accession>
<dbReference type="EMBL" id="BK059093">
    <property type="protein sequence ID" value="DAE29239.1"/>
    <property type="molecule type" value="Genomic_DNA"/>
</dbReference>
<proteinExistence type="predicted"/>
<sequence length="58" mass="6823">MIISRLRQFQIPPIRISSCLQSNISIYIICFFKNTFKSFASKIILSPKCFIDIWCTTF</sequence>
<name>A0A8S5RD10_9VIRU</name>
<organism evidence="1">
    <name type="scientific">virus sp. ctx9V1</name>
    <dbReference type="NCBI Taxonomy" id="2828001"/>
    <lineage>
        <taxon>Viruses</taxon>
    </lineage>
</organism>
<evidence type="ECO:0000313" key="1">
    <source>
        <dbReference type="EMBL" id="DAE29239.1"/>
    </source>
</evidence>
<reference evidence="1" key="1">
    <citation type="journal article" date="2021" name="Proc. Natl. Acad. Sci. U.S.A.">
        <title>A Catalog of Tens of Thousands of Viruses from Human Metagenomes Reveals Hidden Associations with Chronic Diseases.</title>
        <authorList>
            <person name="Tisza M.J."/>
            <person name="Buck C.B."/>
        </authorList>
    </citation>
    <scope>NUCLEOTIDE SEQUENCE</scope>
    <source>
        <strain evidence="1">Ctx9V1</strain>
    </source>
</reference>